<dbReference type="EMBL" id="CZKA01000007">
    <property type="protein sequence ID" value="CUR54366.1"/>
    <property type="molecule type" value="Genomic_DNA"/>
</dbReference>
<organism evidence="1">
    <name type="scientific">metagenome</name>
    <dbReference type="NCBI Taxonomy" id="256318"/>
    <lineage>
        <taxon>unclassified sequences</taxon>
        <taxon>metagenomes</taxon>
    </lineage>
</organism>
<proteinExistence type="predicted"/>
<dbReference type="GO" id="GO:0009295">
    <property type="term" value="C:nucleoid"/>
    <property type="evidence" value="ECO:0007669"/>
    <property type="project" value="InterPro"/>
</dbReference>
<dbReference type="Pfam" id="PF04245">
    <property type="entry name" value="NA37"/>
    <property type="match status" value="1"/>
</dbReference>
<sequence length="344" mass="38225">MVTALHIETVILHGINKTIRGEATEPDLSDGASDLSDRIRGFLQEQVRTALKHGRQIVEETGLSGTGDLVRGFWTSKHDLLTCSRELARTLQHSQPAQSPEGLLMVADARADGQRVFVLAKLEHERGAQATRERDAQGNMIYTMQFLDDLFFTTGSRVFKIGYFPITADPEAALQGLVVDRQAQAHHVARYFRESYLGCVWRERPELVTERFYDTVQSWIDTVGDPEKRARYQVGLISELQSQTTGLSVSGFATKHLDAGDRDDFVATARQVLPASELPKSLEFVKAKLNNVRIDTATGTIVIAPPERMKDGTVRIEDDQLGVSTITIHDTIEKTSGTGQFKQS</sequence>
<accession>A0A2P2BXA0</accession>
<dbReference type="InterPro" id="IPR007358">
    <property type="entry name" value="Nucleoid_associated_NdpA"/>
</dbReference>
<evidence type="ECO:0008006" key="2">
    <source>
        <dbReference type="Google" id="ProtNLM"/>
    </source>
</evidence>
<name>A0A2P2BXA0_9ZZZZ</name>
<gene>
    <name evidence="1" type="ORF">NOCA2150108</name>
</gene>
<dbReference type="AlphaFoldDB" id="A0A2P2BXA0"/>
<protein>
    <recommendedName>
        <fullName evidence="2">Nucleoid-associated protein</fullName>
    </recommendedName>
</protein>
<reference evidence="1" key="1">
    <citation type="submission" date="2015-08" db="EMBL/GenBank/DDBJ databases">
        <authorList>
            <person name="Babu N.S."/>
            <person name="Beckwith C.J."/>
            <person name="Beseler K.G."/>
            <person name="Brison A."/>
            <person name="Carone J.V."/>
            <person name="Caskin T.P."/>
            <person name="Diamond M."/>
            <person name="Durham M.E."/>
            <person name="Foxe J.M."/>
            <person name="Go M."/>
            <person name="Henderson B.A."/>
            <person name="Jones I.B."/>
            <person name="McGettigan J.A."/>
            <person name="Micheletti S.J."/>
            <person name="Nasrallah M.E."/>
            <person name="Ortiz D."/>
            <person name="Piller C.R."/>
            <person name="Privatt S.R."/>
            <person name="Schneider S.L."/>
            <person name="Sharp S."/>
            <person name="Smith T.C."/>
            <person name="Stanton J.D."/>
            <person name="Ullery H.E."/>
            <person name="Wilson R.J."/>
            <person name="Serrano M.G."/>
            <person name="Buck G."/>
            <person name="Lee V."/>
            <person name="Wang Y."/>
            <person name="Carvalho R."/>
            <person name="Voegtly L."/>
            <person name="Shi R."/>
            <person name="Duckworth R."/>
            <person name="Johnson A."/>
            <person name="Loviza R."/>
            <person name="Walstead R."/>
            <person name="Shah Z."/>
            <person name="Kiflezghi M."/>
            <person name="Wade K."/>
            <person name="Ball S.L."/>
            <person name="Bradley K.W."/>
            <person name="Asai D.J."/>
            <person name="Bowman C.A."/>
            <person name="Russell D.A."/>
            <person name="Pope W.H."/>
            <person name="Jacobs-Sera D."/>
            <person name="Hendrix R.W."/>
            <person name="Hatfull G.F."/>
        </authorList>
    </citation>
    <scope>NUCLEOTIDE SEQUENCE</scope>
</reference>
<evidence type="ECO:0000313" key="1">
    <source>
        <dbReference type="EMBL" id="CUR54366.1"/>
    </source>
</evidence>